<evidence type="ECO:0000313" key="5">
    <source>
        <dbReference type="EMBL" id="AXH60156.1"/>
    </source>
</evidence>
<evidence type="ECO:0000259" key="4">
    <source>
        <dbReference type="Pfam" id="PF06414"/>
    </source>
</evidence>
<dbReference type="GeneID" id="39473870"/>
<evidence type="ECO:0000256" key="1">
    <source>
        <dbReference type="ARBA" id="ARBA00022741"/>
    </source>
</evidence>
<dbReference type="PANTHER" id="PTHR39206:SF1">
    <property type="entry name" value="SLL8004 PROTEIN"/>
    <property type="match status" value="1"/>
</dbReference>
<feature type="compositionally biased region" description="Basic and acidic residues" evidence="3">
    <location>
        <begin position="227"/>
        <end position="245"/>
    </location>
</feature>
<dbReference type="Proteomes" id="UP000006426">
    <property type="component" value="Plasmid pmppla107"/>
</dbReference>
<organism evidence="5 6">
    <name type="scientific">Pseudomonas amygdali pv. lachrymans str. M301315</name>
    <dbReference type="NCBI Taxonomy" id="629260"/>
    <lineage>
        <taxon>Bacteria</taxon>
        <taxon>Pseudomonadati</taxon>
        <taxon>Pseudomonadota</taxon>
        <taxon>Gammaproteobacteria</taxon>
        <taxon>Pseudomonadales</taxon>
        <taxon>Pseudomonadaceae</taxon>
        <taxon>Pseudomonas</taxon>
        <taxon>Pseudomonas amygdali</taxon>
    </lineage>
</organism>
<evidence type="ECO:0000256" key="2">
    <source>
        <dbReference type="ARBA" id="ARBA00022840"/>
    </source>
</evidence>
<feature type="region of interest" description="Disordered" evidence="3">
    <location>
        <begin position="219"/>
        <end position="245"/>
    </location>
</feature>
<evidence type="ECO:0000256" key="3">
    <source>
        <dbReference type="SAM" id="MobiDB-lite"/>
    </source>
</evidence>
<name>A0AAD0VA64_PSEAV</name>
<protein>
    <recommendedName>
        <fullName evidence="4">Zeta toxin domain-containing protein</fullName>
    </recommendedName>
</protein>
<dbReference type="GO" id="GO:0005524">
    <property type="term" value="F:ATP binding"/>
    <property type="evidence" value="ECO:0007669"/>
    <property type="project" value="UniProtKB-KW"/>
</dbReference>
<dbReference type="Pfam" id="PF06414">
    <property type="entry name" value="Zeta_toxin"/>
    <property type="match status" value="1"/>
</dbReference>
<reference evidence="5 6" key="1">
    <citation type="journal article" date="2011" name="PLoS Pathog.">
        <title>Dynamic evolution of pathogenicity revealed by sequencing and comparative genomics of 19 Pseudomonas syringae isolates.</title>
        <authorList>
            <person name="Baltrus D.A."/>
            <person name="Nishimura M.T."/>
            <person name="Romanchuk A."/>
            <person name="Chang J.H."/>
            <person name="Mukhtar M.S."/>
            <person name="Cherkis K."/>
            <person name="Roach J."/>
            <person name="Grant S.R."/>
            <person name="Jones C.D."/>
            <person name="Dangl J.L."/>
        </authorList>
    </citation>
    <scope>NUCLEOTIDE SEQUENCE [LARGE SCALE GENOMIC DNA]</scope>
    <source>
        <strain evidence="5 6">M301315</strain>
    </source>
</reference>
<keyword evidence="2" id="KW-0067">ATP-binding</keyword>
<keyword evidence="1" id="KW-0547">Nucleotide-binding</keyword>
<dbReference type="Gene3D" id="3.40.50.300">
    <property type="entry name" value="P-loop containing nucleotide triphosphate hydrolases"/>
    <property type="match status" value="1"/>
</dbReference>
<dbReference type="GO" id="GO:0016301">
    <property type="term" value="F:kinase activity"/>
    <property type="evidence" value="ECO:0007669"/>
    <property type="project" value="InterPro"/>
</dbReference>
<feature type="domain" description="Zeta toxin" evidence="4">
    <location>
        <begin position="8"/>
        <end position="167"/>
    </location>
</feature>
<dbReference type="RefSeq" id="WP_005742743.1">
    <property type="nucleotide sequence ID" value="NZ_CP031226.1"/>
</dbReference>
<dbReference type="PANTHER" id="PTHR39206">
    <property type="entry name" value="SLL8004 PROTEIN"/>
    <property type="match status" value="1"/>
</dbReference>
<proteinExistence type="predicted"/>
<evidence type="ECO:0000313" key="6">
    <source>
        <dbReference type="Proteomes" id="UP000006426"/>
    </source>
</evidence>
<geneLocation type="plasmid" evidence="6">
    <name>pmppla107</name>
</geneLocation>
<dbReference type="InterPro" id="IPR010488">
    <property type="entry name" value="Zeta_toxin_domain"/>
</dbReference>
<gene>
    <name evidence="5" type="ORF">PLA107_033765</name>
</gene>
<sequence>MPNPLHPSDDEKPLAIFYGGTNGSGKSTLRGEYQDATIEFHIDPDRIARKLNPEDPRSVDMAAGRQALEFFKIALANSAPFTMESTLTGRSIIGRMQQAKDAGFSIELRYVGLESADLNVKRVAERVAKGGHHIDEHVIRKRYGESRENLAAASLIANRVVVWDNSGPEANLCATITEGMLEVRQDQPLPAWIADVIKQISPSLKNSPLDLSKLLGEPLPTGSFGDAVKRIDQDKDLSKTSDREP</sequence>
<accession>A0AAD0VA64</accession>
<dbReference type="AlphaFoldDB" id="A0AAD0VA64"/>
<dbReference type="InterPro" id="IPR027417">
    <property type="entry name" value="P-loop_NTPase"/>
</dbReference>
<dbReference type="EMBL" id="CP031226">
    <property type="protein sequence ID" value="AXH60156.1"/>
    <property type="molecule type" value="Genomic_DNA"/>
</dbReference>
<keyword evidence="5" id="KW-0614">Plasmid</keyword>